<feature type="transmembrane region" description="Helical" evidence="1">
    <location>
        <begin position="347"/>
        <end position="368"/>
    </location>
</feature>
<gene>
    <name evidence="2" type="ORF">FC43_GL001727</name>
</gene>
<feature type="transmembrane region" description="Helical" evidence="1">
    <location>
        <begin position="55"/>
        <end position="74"/>
    </location>
</feature>
<organism evidence="2 3">
    <name type="scientific">Limosilactobacillus ingluviei DSM 15946</name>
    <dbReference type="NCBI Taxonomy" id="1423760"/>
    <lineage>
        <taxon>Bacteria</taxon>
        <taxon>Bacillati</taxon>
        <taxon>Bacillota</taxon>
        <taxon>Bacilli</taxon>
        <taxon>Lactobacillales</taxon>
        <taxon>Lactobacillaceae</taxon>
        <taxon>Limosilactobacillus</taxon>
    </lineage>
</organism>
<name>A0A0R1U7Z2_9LACO</name>
<dbReference type="Proteomes" id="UP000050816">
    <property type="component" value="Unassembled WGS sequence"/>
</dbReference>
<feature type="transmembrane region" description="Helical" evidence="1">
    <location>
        <begin position="323"/>
        <end position="341"/>
    </location>
</feature>
<protein>
    <recommendedName>
        <fullName evidence="4">DUF998 domain-containing protein</fullName>
    </recommendedName>
</protein>
<keyword evidence="1" id="KW-0472">Membrane</keyword>
<dbReference type="EMBL" id="AZFK01000047">
    <property type="protein sequence ID" value="KRL89393.1"/>
    <property type="molecule type" value="Genomic_DNA"/>
</dbReference>
<proteinExistence type="predicted"/>
<sequence>MGELAMKKYLVEVPEEVAERLAKAGTVSMHIENQWLVIRPDDGTALIPQLKFASYGLPAVVLAGVFLAGIKWWLPQVHTLPWSGDYSISSAIATLGMISGVLAFMVAFVRQKLSQHGPVATFTWRSLFPLLIACAMIIAITAEGTGWLIDRLFPGLRLDLYTATVLVMVGVSIVNYLLINLAYTLSPGVVINLMTVMIVGGVGVSMLANPTKNWWQHNFSFLGTANSGTAWQFNFTLIFSGLLMATLVDYLFVNLAPQYHTKKTLWLRLLLLALAANIAGIGLFPNDPKYHLLHDRIAMWLVYLLWLLIIAVRWCLPGVTKQFLKVSYLIGAIMVLDYFMFKVVGYLSLTAFELLAFALAFAWLLLLFQYIEHLLPAGQQVLPVKLQPVKNE</sequence>
<feature type="transmembrane region" description="Helical" evidence="1">
    <location>
        <begin position="297"/>
        <end position="316"/>
    </location>
</feature>
<feature type="transmembrane region" description="Helical" evidence="1">
    <location>
        <begin position="86"/>
        <end position="109"/>
    </location>
</feature>
<evidence type="ECO:0000313" key="2">
    <source>
        <dbReference type="EMBL" id="KRL89393.1"/>
    </source>
</evidence>
<accession>A0A0R1U7Z2</accession>
<evidence type="ECO:0000313" key="3">
    <source>
        <dbReference type="Proteomes" id="UP000050816"/>
    </source>
</evidence>
<keyword evidence="1" id="KW-0812">Transmembrane</keyword>
<dbReference type="Pfam" id="PF06197">
    <property type="entry name" value="DUF998"/>
    <property type="match status" value="1"/>
</dbReference>
<dbReference type="AlphaFoldDB" id="A0A0R1U7Z2"/>
<dbReference type="PATRIC" id="fig|1423760.3.peg.1803"/>
<feature type="transmembrane region" description="Helical" evidence="1">
    <location>
        <begin position="190"/>
        <end position="210"/>
    </location>
</feature>
<feature type="transmembrane region" description="Helical" evidence="1">
    <location>
        <begin position="230"/>
        <end position="253"/>
    </location>
</feature>
<evidence type="ECO:0000256" key="1">
    <source>
        <dbReference type="SAM" id="Phobius"/>
    </source>
</evidence>
<feature type="transmembrane region" description="Helical" evidence="1">
    <location>
        <begin position="161"/>
        <end position="183"/>
    </location>
</feature>
<feature type="transmembrane region" description="Helical" evidence="1">
    <location>
        <begin position="265"/>
        <end position="285"/>
    </location>
</feature>
<keyword evidence="1" id="KW-1133">Transmembrane helix</keyword>
<dbReference type="InterPro" id="IPR009339">
    <property type="entry name" value="DUF998"/>
</dbReference>
<reference evidence="2 3" key="1">
    <citation type="journal article" date="2015" name="Genome Announc.">
        <title>Expanding the biotechnology potential of lactobacilli through comparative genomics of 213 strains and associated genera.</title>
        <authorList>
            <person name="Sun Z."/>
            <person name="Harris H.M."/>
            <person name="McCann A."/>
            <person name="Guo C."/>
            <person name="Argimon S."/>
            <person name="Zhang W."/>
            <person name="Yang X."/>
            <person name="Jeffery I.B."/>
            <person name="Cooney J.C."/>
            <person name="Kagawa T.F."/>
            <person name="Liu W."/>
            <person name="Song Y."/>
            <person name="Salvetti E."/>
            <person name="Wrobel A."/>
            <person name="Rasinkangas P."/>
            <person name="Parkhill J."/>
            <person name="Rea M.C."/>
            <person name="O'Sullivan O."/>
            <person name="Ritari J."/>
            <person name="Douillard F.P."/>
            <person name="Paul Ross R."/>
            <person name="Yang R."/>
            <person name="Briner A.E."/>
            <person name="Felis G.E."/>
            <person name="de Vos W.M."/>
            <person name="Barrangou R."/>
            <person name="Klaenhammer T.R."/>
            <person name="Caufield P.W."/>
            <person name="Cui Y."/>
            <person name="Zhang H."/>
            <person name="O'Toole P.W."/>
        </authorList>
    </citation>
    <scope>NUCLEOTIDE SEQUENCE [LARGE SCALE GENOMIC DNA]</scope>
    <source>
        <strain evidence="2 3">DSM 15946</strain>
    </source>
</reference>
<evidence type="ECO:0008006" key="4">
    <source>
        <dbReference type="Google" id="ProtNLM"/>
    </source>
</evidence>
<comment type="caution">
    <text evidence="2">The sequence shown here is derived from an EMBL/GenBank/DDBJ whole genome shotgun (WGS) entry which is preliminary data.</text>
</comment>